<comment type="catalytic activity">
    <reaction evidence="4">
        <text>O-phospho-L-threonyl-[protein] + H2O = L-threonyl-[protein] + phosphate</text>
        <dbReference type="Rhea" id="RHEA:47004"/>
        <dbReference type="Rhea" id="RHEA-COMP:11060"/>
        <dbReference type="Rhea" id="RHEA-COMP:11605"/>
        <dbReference type="ChEBI" id="CHEBI:15377"/>
        <dbReference type="ChEBI" id="CHEBI:30013"/>
        <dbReference type="ChEBI" id="CHEBI:43474"/>
        <dbReference type="ChEBI" id="CHEBI:61977"/>
        <dbReference type="EC" id="3.1.3.16"/>
    </reaction>
</comment>
<dbReference type="InterPro" id="IPR004843">
    <property type="entry name" value="Calcineurin-like_PHP"/>
</dbReference>
<dbReference type="SMART" id="SM00156">
    <property type="entry name" value="PP2Ac"/>
    <property type="match status" value="1"/>
</dbReference>
<evidence type="ECO:0000313" key="6">
    <source>
        <dbReference type="EMBL" id="KAJ8609711.1"/>
    </source>
</evidence>
<proteinExistence type="inferred from homology"/>
<dbReference type="EMBL" id="JAQMWT010000134">
    <property type="protein sequence ID" value="KAJ8609711.1"/>
    <property type="molecule type" value="Genomic_DNA"/>
</dbReference>
<dbReference type="PANTHER" id="PTHR45668:SF3">
    <property type="entry name" value="SERINE_THREONINE-PROTEIN PHOSPHATASE RDGC"/>
    <property type="match status" value="1"/>
</dbReference>
<comment type="cofactor">
    <cofactor evidence="1">
        <name>Mn(2+)</name>
        <dbReference type="ChEBI" id="CHEBI:29035"/>
    </cofactor>
</comment>
<feature type="domain" description="Serine/threonine specific protein phosphatases" evidence="5">
    <location>
        <begin position="318"/>
        <end position="323"/>
    </location>
</feature>
<evidence type="ECO:0000259" key="5">
    <source>
        <dbReference type="PROSITE" id="PS00125"/>
    </source>
</evidence>
<comment type="caution">
    <text evidence="6">The sequence shown here is derived from an EMBL/GenBank/DDBJ whole genome shotgun (WGS) entry which is preliminary data.</text>
</comment>
<keyword evidence="4" id="KW-0378">Hydrolase</keyword>
<dbReference type="InterPro" id="IPR051134">
    <property type="entry name" value="PPP_phosphatase"/>
</dbReference>
<sequence>MGGGISLPDNVSKEEAREFAGERWNEQMAIKFDSLADKNGRVPRKVIFDHKHGKELAIRDWSVIASKASRLVDHQTLEAPEPLEDPEASGTDHAAVKVQSLARARRGKLETRRRLANQINSSLEYAQERKDNKLDLFMANLMEKMPELEKCQVTRDALLDTIDKMRGKGWPHNIDIEAKYAGIHLPDPITKDAMIDVMERLNDQARKDTKKRKQCVGIKGILHAKYALHIALAYMDVVRKLPSVVHISTALSGKLTVVGDMHGQLRDMIQIFRHNGLPSFDNPYLFNGDLVDRGDYSAEVLILLMGFAIVDPGSIYINRGNHEDMTVCTGYGFVDELVTKFSQNTNGRHLLAVIDTIFSLLPLAHVIDENVLVIHGGVSDKFDLETLLQVNRRLYRTLTGLPNAITQTPGGKDKDGHTHETWSILMDCLWSDPAKSGEPFPPGCDCKPNDERGGGVMFNARFSEQWLDKHKLGAIVRSHECQERGFAVAHNGRVLTLFSASN</sequence>
<dbReference type="AlphaFoldDB" id="A0AAD7XSJ8"/>
<dbReference type="EC" id="3.1.3.16" evidence="4"/>
<accession>A0AAD7XSJ8</accession>
<keyword evidence="7" id="KW-1185">Reference proteome</keyword>
<comment type="similarity">
    <text evidence="4">Belongs to the PPP phosphatase family.</text>
</comment>
<dbReference type="InterPro" id="IPR006186">
    <property type="entry name" value="Ser/Thr-sp_prot-phosphatase"/>
</dbReference>
<dbReference type="PRINTS" id="PR00114">
    <property type="entry name" value="STPHPHTASE"/>
</dbReference>
<name>A0AAD7XSJ8_9STRA</name>
<keyword evidence="2" id="KW-0479">Metal-binding</keyword>
<dbReference type="PROSITE" id="PS00125">
    <property type="entry name" value="SER_THR_PHOSPHATASE"/>
    <property type="match status" value="1"/>
</dbReference>
<evidence type="ECO:0000256" key="4">
    <source>
        <dbReference type="RuleBase" id="RU004273"/>
    </source>
</evidence>
<evidence type="ECO:0000256" key="2">
    <source>
        <dbReference type="ARBA" id="ARBA00022723"/>
    </source>
</evidence>
<evidence type="ECO:0000313" key="7">
    <source>
        <dbReference type="Proteomes" id="UP001230188"/>
    </source>
</evidence>
<evidence type="ECO:0000256" key="1">
    <source>
        <dbReference type="ARBA" id="ARBA00001936"/>
    </source>
</evidence>
<dbReference type="Proteomes" id="UP001230188">
    <property type="component" value="Unassembled WGS sequence"/>
</dbReference>
<dbReference type="GO" id="GO:0004722">
    <property type="term" value="F:protein serine/threonine phosphatase activity"/>
    <property type="evidence" value="ECO:0007669"/>
    <property type="project" value="UniProtKB-EC"/>
</dbReference>
<dbReference type="SUPFAM" id="SSF56300">
    <property type="entry name" value="Metallo-dependent phosphatases"/>
    <property type="match status" value="1"/>
</dbReference>
<reference evidence="6" key="1">
    <citation type="submission" date="2023-01" db="EMBL/GenBank/DDBJ databases">
        <title>Metagenome sequencing of chrysophaentin producing Chrysophaeum taylorii.</title>
        <authorList>
            <person name="Davison J."/>
            <person name="Bewley C."/>
        </authorList>
    </citation>
    <scope>NUCLEOTIDE SEQUENCE</scope>
    <source>
        <strain evidence="6">NIES-1699</strain>
    </source>
</reference>
<dbReference type="InterPro" id="IPR029052">
    <property type="entry name" value="Metallo-depent_PP-like"/>
</dbReference>
<dbReference type="Pfam" id="PF00149">
    <property type="entry name" value="Metallophos"/>
    <property type="match status" value="1"/>
</dbReference>
<dbReference type="PANTHER" id="PTHR45668">
    <property type="entry name" value="SERINE/THREONINE-PROTEIN PHOSPHATASE 5-RELATED"/>
    <property type="match status" value="1"/>
</dbReference>
<keyword evidence="3" id="KW-0464">Manganese</keyword>
<evidence type="ECO:0000256" key="3">
    <source>
        <dbReference type="ARBA" id="ARBA00023211"/>
    </source>
</evidence>
<dbReference type="GO" id="GO:0046872">
    <property type="term" value="F:metal ion binding"/>
    <property type="evidence" value="ECO:0007669"/>
    <property type="project" value="UniProtKB-KW"/>
</dbReference>
<gene>
    <name evidence="6" type="ORF">CTAYLR_008439</name>
</gene>
<organism evidence="6 7">
    <name type="scientific">Chrysophaeum taylorii</name>
    <dbReference type="NCBI Taxonomy" id="2483200"/>
    <lineage>
        <taxon>Eukaryota</taxon>
        <taxon>Sar</taxon>
        <taxon>Stramenopiles</taxon>
        <taxon>Ochrophyta</taxon>
        <taxon>Pelagophyceae</taxon>
        <taxon>Pelagomonadales</taxon>
        <taxon>Pelagomonadaceae</taxon>
        <taxon>Chrysophaeum</taxon>
    </lineage>
</organism>
<protein>
    <recommendedName>
        <fullName evidence="4">Serine/threonine-protein phosphatase</fullName>
        <ecNumber evidence="4">3.1.3.16</ecNumber>
    </recommendedName>
</protein>
<dbReference type="Gene3D" id="3.60.21.10">
    <property type="match status" value="1"/>
</dbReference>